<feature type="transmembrane region" description="Helical" evidence="5">
    <location>
        <begin position="238"/>
        <end position="256"/>
    </location>
</feature>
<dbReference type="Proteomes" id="UP001149165">
    <property type="component" value="Unassembled WGS sequence"/>
</dbReference>
<feature type="transmembrane region" description="Helical" evidence="5">
    <location>
        <begin position="81"/>
        <end position="106"/>
    </location>
</feature>
<keyword evidence="8" id="KW-1185">Reference proteome</keyword>
<proteinExistence type="predicted"/>
<dbReference type="PROSITE" id="PS50850">
    <property type="entry name" value="MFS"/>
    <property type="match status" value="1"/>
</dbReference>
<keyword evidence="3 5" id="KW-1133">Transmembrane helix</keyword>
<comment type="caution">
    <text evidence="7">The sequence shown here is derived from an EMBL/GenBank/DDBJ whole genome shotgun (WGS) entry which is preliminary data.</text>
</comment>
<evidence type="ECO:0000256" key="5">
    <source>
        <dbReference type="SAM" id="Phobius"/>
    </source>
</evidence>
<feature type="transmembrane region" description="Helical" evidence="5">
    <location>
        <begin position="390"/>
        <end position="411"/>
    </location>
</feature>
<dbReference type="InterPro" id="IPR036259">
    <property type="entry name" value="MFS_trans_sf"/>
</dbReference>
<gene>
    <name evidence="7" type="ORF">N7456_007356</name>
</gene>
<feature type="transmembrane region" description="Helical" evidence="5">
    <location>
        <begin position="348"/>
        <end position="369"/>
    </location>
</feature>
<feature type="transmembrane region" description="Helical" evidence="5">
    <location>
        <begin position="485"/>
        <end position="504"/>
    </location>
</feature>
<dbReference type="OrthoDB" id="2533084at2759"/>
<dbReference type="InterPro" id="IPR020846">
    <property type="entry name" value="MFS_dom"/>
</dbReference>
<dbReference type="SUPFAM" id="SSF103473">
    <property type="entry name" value="MFS general substrate transporter"/>
    <property type="match status" value="1"/>
</dbReference>
<comment type="subcellular location">
    <subcellularLocation>
        <location evidence="1">Membrane</location>
        <topology evidence="1">Multi-pass membrane protein</topology>
    </subcellularLocation>
</comment>
<dbReference type="Pfam" id="PF07690">
    <property type="entry name" value="MFS_1"/>
    <property type="match status" value="1"/>
</dbReference>
<reference evidence="7" key="1">
    <citation type="submission" date="2022-11" db="EMBL/GenBank/DDBJ databases">
        <authorList>
            <person name="Petersen C."/>
        </authorList>
    </citation>
    <scope>NUCLEOTIDE SEQUENCE</scope>
    <source>
        <strain evidence="7">IBT 30069</strain>
    </source>
</reference>
<dbReference type="AlphaFoldDB" id="A0A9W9FAF7"/>
<sequence length="521" mass="58081">MDSSAKAEGRAYHIDHIDSSDNQTTYSYHKAVQGDNRVFMDPESGKAAGLKVTADQNVVLVPQPSDDPQDPLNWNFGKKHAVLAIVIACSFLPDYGSVTGAATLTLQAEEYKIAPDVVNHSQSGNQFMVGAGGIIAVMLSAYFGRLPVLFWFMFAAFATAAGQAGSNGFIGFFVPRVMNGFFSGVAQGGGLMFIKDLFFLHEHARKINLWQSCVILSPFLGPLLASFMTISLSWRWPFWLYTILTGLALMGVIFFGQETYYNRRIPPSEQPACGPRSLRLIGVEQWRSRSQRNSFFEAVSRSFVVLGKPVILFTNFYYVCIFAWLVAINATLPIFLTSLYRFGPKEIGLMYFSPVVAAIMAYIIGHWLHDTLAKFYVKRNNGVFHPESRLIIVWLAMPFMLSGLVIVGFSLQRHYHYMLVALGWGLYTFGMIINSASVNMYVLNSYPEASGEVGMWINFSRTAGGFIISYFQVKLVNRVGAESTFGTQAAICAFVFPIIILLQFRGKELRAWGGELNFKTN</sequence>
<dbReference type="PANTHER" id="PTHR23502:SF187">
    <property type="entry name" value="TRANSPORTER, PUTATIVE (AFU_ORTHOLOGUE AFUA_2G17840)-RELATED"/>
    <property type="match status" value="1"/>
</dbReference>
<feature type="transmembrane region" description="Helical" evidence="5">
    <location>
        <begin position="150"/>
        <end position="174"/>
    </location>
</feature>
<dbReference type="InterPro" id="IPR011701">
    <property type="entry name" value="MFS"/>
</dbReference>
<evidence type="ECO:0000256" key="2">
    <source>
        <dbReference type="ARBA" id="ARBA00022692"/>
    </source>
</evidence>
<keyword evidence="4 5" id="KW-0472">Membrane</keyword>
<feature type="transmembrane region" description="Helical" evidence="5">
    <location>
        <begin position="455"/>
        <end position="473"/>
    </location>
</feature>
<protein>
    <recommendedName>
        <fullName evidence="6">Major facilitator superfamily (MFS) profile domain-containing protein</fullName>
    </recommendedName>
</protein>
<feature type="domain" description="Major facilitator superfamily (MFS) profile" evidence="6">
    <location>
        <begin position="82"/>
        <end position="507"/>
    </location>
</feature>
<evidence type="ECO:0000313" key="8">
    <source>
        <dbReference type="Proteomes" id="UP001149165"/>
    </source>
</evidence>
<dbReference type="GO" id="GO:0005886">
    <property type="term" value="C:plasma membrane"/>
    <property type="evidence" value="ECO:0007669"/>
    <property type="project" value="TreeGrafter"/>
</dbReference>
<evidence type="ECO:0000256" key="3">
    <source>
        <dbReference type="ARBA" id="ARBA00022989"/>
    </source>
</evidence>
<keyword evidence="2 5" id="KW-0812">Transmembrane</keyword>
<accession>A0A9W9FAF7</accession>
<feature type="transmembrane region" description="Helical" evidence="5">
    <location>
        <begin position="212"/>
        <end position="232"/>
    </location>
</feature>
<dbReference type="EMBL" id="JAPQKH010000005">
    <property type="protein sequence ID" value="KAJ5096635.1"/>
    <property type="molecule type" value="Genomic_DNA"/>
</dbReference>
<evidence type="ECO:0000259" key="6">
    <source>
        <dbReference type="PROSITE" id="PS50850"/>
    </source>
</evidence>
<dbReference type="Gene3D" id="1.20.1250.20">
    <property type="entry name" value="MFS general substrate transporter like domains"/>
    <property type="match status" value="1"/>
</dbReference>
<dbReference type="GO" id="GO:0022857">
    <property type="term" value="F:transmembrane transporter activity"/>
    <property type="evidence" value="ECO:0007669"/>
    <property type="project" value="InterPro"/>
</dbReference>
<feature type="transmembrane region" description="Helical" evidence="5">
    <location>
        <begin position="316"/>
        <end position="336"/>
    </location>
</feature>
<organism evidence="7 8">
    <name type="scientific">Penicillium angulare</name>
    <dbReference type="NCBI Taxonomy" id="116970"/>
    <lineage>
        <taxon>Eukaryota</taxon>
        <taxon>Fungi</taxon>
        <taxon>Dikarya</taxon>
        <taxon>Ascomycota</taxon>
        <taxon>Pezizomycotina</taxon>
        <taxon>Eurotiomycetes</taxon>
        <taxon>Eurotiomycetidae</taxon>
        <taxon>Eurotiales</taxon>
        <taxon>Aspergillaceae</taxon>
        <taxon>Penicillium</taxon>
    </lineage>
</organism>
<dbReference type="PANTHER" id="PTHR23502">
    <property type="entry name" value="MAJOR FACILITATOR SUPERFAMILY"/>
    <property type="match status" value="1"/>
</dbReference>
<feature type="transmembrane region" description="Helical" evidence="5">
    <location>
        <begin position="180"/>
        <end position="200"/>
    </location>
</feature>
<evidence type="ECO:0000256" key="4">
    <source>
        <dbReference type="ARBA" id="ARBA00023136"/>
    </source>
</evidence>
<reference evidence="7" key="2">
    <citation type="journal article" date="2023" name="IMA Fungus">
        <title>Comparative genomic study of the Penicillium genus elucidates a diverse pangenome and 15 lateral gene transfer events.</title>
        <authorList>
            <person name="Petersen C."/>
            <person name="Sorensen T."/>
            <person name="Nielsen M.R."/>
            <person name="Sondergaard T.E."/>
            <person name="Sorensen J.L."/>
            <person name="Fitzpatrick D.A."/>
            <person name="Frisvad J.C."/>
            <person name="Nielsen K.L."/>
        </authorList>
    </citation>
    <scope>NUCLEOTIDE SEQUENCE</scope>
    <source>
        <strain evidence="7">IBT 30069</strain>
    </source>
</reference>
<name>A0A9W9FAF7_9EURO</name>
<feature type="transmembrane region" description="Helical" evidence="5">
    <location>
        <begin position="417"/>
        <end position="443"/>
    </location>
</feature>
<evidence type="ECO:0000256" key="1">
    <source>
        <dbReference type="ARBA" id="ARBA00004141"/>
    </source>
</evidence>
<feature type="transmembrane region" description="Helical" evidence="5">
    <location>
        <begin position="126"/>
        <end position="143"/>
    </location>
</feature>
<evidence type="ECO:0000313" key="7">
    <source>
        <dbReference type="EMBL" id="KAJ5096635.1"/>
    </source>
</evidence>